<dbReference type="AlphaFoldDB" id="A0A0C2YWZ8"/>
<evidence type="ECO:0000313" key="3">
    <source>
        <dbReference type="Proteomes" id="UP000053989"/>
    </source>
</evidence>
<dbReference type="EMBL" id="KN822162">
    <property type="protein sequence ID" value="KIM54113.1"/>
    <property type="molecule type" value="Genomic_DNA"/>
</dbReference>
<accession>A0A0C2YWZ8</accession>
<keyword evidence="3" id="KW-1185">Reference proteome</keyword>
<keyword evidence="1" id="KW-1133">Transmembrane helix</keyword>
<gene>
    <name evidence="2" type="ORF">SCLCIDRAFT_137490</name>
</gene>
<protein>
    <submittedName>
        <fullName evidence="2">Uncharacterized protein</fullName>
    </submittedName>
</protein>
<evidence type="ECO:0000256" key="1">
    <source>
        <dbReference type="SAM" id="Phobius"/>
    </source>
</evidence>
<keyword evidence="1" id="KW-0472">Membrane</keyword>
<feature type="transmembrane region" description="Helical" evidence="1">
    <location>
        <begin position="52"/>
        <end position="72"/>
    </location>
</feature>
<reference evidence="2 3" key="1">
    <citation type="submission" date="2014-04" db="EMBL/GenBank/DDBJ databases">
        <authorList>
            <consortium name="DOE Joint Genome Institute"/>
            <person name="Kuo A."/>
            <person name="Kohler A."/>
            <person name="Nagy L.G."/>
            <person name="Floudas D."/>
            <person name="Copeland A."/>
            <person name="Barry K.W."/>
            <person name="Cichocki N."/>
            <person name="Veneault-Fourrey C."/>
            <person name="LaButti K."/>
            <person name="Lindquist E.A."/>
            <person name="Lipzen A."/>
            <person name="Lundell T."/>
            <person name="Morin E."/>
            <person name="Murat C."/>
            <person name="Sun H."/>
            <person name="Tunlid A."/>
            <person name="Henrissat B."/>
            <person name="Grigoriev I.V."/>
            <person name="Hibbett D.S."/>
            <person name="Martin F."/>
            <person name="Nordberg H.P."/>
            <person name="Cantor M.N."/>
            <person name="Hua S.X."/>
        </authorList>
    </citation>
    <scope>NUCLEOTIDE SEQUENCE [LARGE SCALE GENOMIC DNA]</scope>
    <source>
        <strain evidence="2 3">Foug A</strain>
    </source>
</reference>
<dbReference type="Proteomes" id="UP000053989">
    <property type="component" value="Unassembled WGS sequence"/>
</dbReference>
<dbReference type="OrthoDB" id="2691888at2759"/>
<dbReference type="HOGENOM" id="CLU_2185491_0_0_1"/>
<proteinExistence type="predicted"/>
<evidence type="ECO:0000313" key="2">
    <source>
        <dbReference type="EMBL" id="KIM54113.1"/>
    </source>
</evidence>
<reference evidence="3" key="2">
    <citation type="submission" date="2015-01" db="EMBL/GenBank/DDBJ databases">
        <title>Evolutionary Origins and Diversification of the Mycorrhizal Mutualists.</title>
        <authorList>
            <consortium name="DOE Joint Genome Institute"/>
            <consortium name="Mycorrhizal Genomics Consortium"/>
            <person name="Kohler A."/>
            <person name="Kuo A."/>
            <person name="Nagy L.G."/>
            <person name="Floudas D."/>
            <person name="Copeland A."/>
            <person name="Barry K.W."/>
            <person name="Cichocki N."/>
            <person name="Veneault-Fourrey C."/>
            <person name="LaButti K."/>
            <person name="Lindquist E.A."/>
            <person name="Lipzen A."/>
            <person name="Lundell T."/>
            <person name="Morin E."/>
            <person name="Murat C."/>
            <person name="Riley R."/>
            <person name="Ohm R."/>
            <person name="Sun H."/>
            <person name="Tunlid A."/>
            <person name="Henrissat B."/>
            <person name="Grigoriev I.V."/>
            <person name="Hibbett D.S."/>
            <person name="Martin F."/>
        </authorList>
    </citation>
    <scope>NUCLEOTIDE SEQUENCE [LARGE SCALE GENOMIC DNA]</scope>
    <source>
        <strain evidence="3">Foug A</strain>
    </source>
</reference>
<name>A0A0C2YWZ8_9AGAM</name>
<sequence>MYALLNANICRLRTDLDEETSARCFYYQQVQPLPGAPALCTFQDWLSFGAKFAHIAAGGTVYCLLILCGLHLRSAVGKVHGRVPYDVARILRRPHLADSGMLVSSSFTT</sequence>
<dbReference type="InParanoid" id="A0A0C2YWZ8"/>
<organism evidence="2 3">
    <name type="scientific">Scleroderma citrinum Foug A</name>
    <dbReference type="NCBI Taxonomy" id="1036808"/>
    <lineage>
        <taxon>Eukaryota</taxon>
        <taxon>Fungi</taxon>
        <taxon>Dikarya</taxon>
        <taxon>Basidiomycota</taxon>
        <taxon>Agaricomycotina</taxon>
        <taxon>Agaricomycetes</taxon>
        <taxon>Agaricomycetidae</taxon>
        <taxon>Boletales</taxon>
        <taxon>Sclerodermatineae</taxon>
        <taxon>Sclerodermataceae</taxon>
        <taxon>Scleroderma</taxon>
    </lineage>
</organism>
<keyword evidence="1" id="KW-0812">Transmembrane</keyword>